<comment type="caution">
    <text evidence="3">The sequence shown here is derived from an EMBL/GenBank/DDBJ whole genome shotgun (WGS) entry which is preliminary data.</text>
</comment>
<reference evidence="3" key="1">
    <citation type="submission" date="2022-07" db="EMBL/GenBank/DDBJ databases">
        <authorList>
            <person name="Macas J."/>
            <person name="Novak P."/>
            <person name="Neumann P."/>
        </authorList>
    </citation>
    <scope>NUCLEOTIDE SEQUENCE</scope>
</reference>
<proteinExistence type="predicted"/>
<evidence type="ECO:0008006" key="5">
    <source>
        <dbReference type="Google" id="ProtNLM"/>
    </source>
</evidence>
<evidence type="ECO:0000259" key="1">
    <source>
        <dbReference type="Pfam" id="PF03108"/>
    </source>
</evidence>
<dbReference type="AlphaFoldDB" id="A0AAV0E0E1"/>
<name>A0AAV0E0E1_9ASTE</name>
<feature type="domain" description="Transposase MuDR plant" evidence="1">
    <location>
        <begin position="149"/>
        <end position="208"/>
    </location>
</feature>
<dbReference type="InterPro" id="IPR004332">
    <property type="entry name" value="Transposase_MuDR"/>
</dbReference>
<organism evidence="3 4">
    <name type="scientific">Cuscuta epithymum</name>
    <dbReference type="NCBI Taxonomy" id="186058"/>
    <lineage>
        <taxon>Eukaryota</taxon>
        <taxon>Viridiplantae</taxon>
        <taxon>Streptophyta</taxon>
        <taxon>Embryophyta</taxon>
        <taxon>Tracheophyta</taxon>
        <taxon>Spermatophyta</taxon>
        <taxon>Magnoliopsida</taxon>
        <taxon>eudicotyledons</taxon>
        <taxon>Gunneridae</taxon>
        <taxon>Pentapetalae</taxon>
        <taxon>asterids</taxon>
        <taxon>lamiids</taxon>
        <taxon>Solanales</taxon>
        <taxon>Convolvulaceae</taxon>
        <taxon>Cuscuteae</taxon>
        <taxon>Cuscuta</taxon>
        <taxon>Cuscuta subgen. Cuscuta</taxon>
    </lineage>
</organism>
<dbReference type="Pfam" id="PF10551">
    <property type="entry name" value="MULE"/>
    <property type="match status" value="1"/>
</dbReference>
<evidence type="ECO:0000259" key="2">
    <source>
        <dbReference type="Pfam" id="PF10551"/>
    </source>
</evidence>
<feature type="domain" description="MULE transposase" evidence="2">
    <location>
        <begin position="352"/>
        <end position="450"/>
    </location>
</feature>
<dbReference type="EMBL" id="CAMAPF010000193">
    <property type="protein sequence ID" value="CAH9112065.1"/>
    <property type="molecule type" value="Genomic_DNA"/>
</dbReference>
<keyword evidence="4" id="KW-1185">Reference proteome</keyword>
<dbReference type="Pfam" id="PF03108">
    <property type="entry name" value="DBD_Tnp_Mut"/>
    <property type="match status" value="1"/>
</dbReference>
<gene>
    <name evidence="3" type="ORF">CEPIT_LOCUS19754</name>
</gene>
<evidence type="ECO:0000313" key="4">
    <source>
        <dbReference type="Proteomes" id="UP001152523"/>
    </source>
</evidence>
<evidence type="ECO:0000313" key="3">
    <source>
        <dbReference type="EMBL" id="CAH9112065.1"/>
    </source>
</evidence>
<protein>
    <recommendedName>
        <fullName evidence="5">MULE transposase domain-containing protein</fullName>
    </recommendedName>
</protein>
<sequence>MLMSLDDEEFVTRMWMIVQMMTMSTMEIYIAYSICDASITPSTSNVVVYGHGVNVVAFSNEAVLDMVVEKDDRYLHNGASFLDGHGTDDDADEHINDDAMTKSDEDDGDTVTATVSSSHCTRLYDLPSGFDDGWRSGTCVNRFTPNNEFEVGQQFDKKEQVINMVSLYSIKRNQFYRVLESDKHKWVAECKRKKDHDCTWRIRGTKKHASLDMFTDVCYPRRHSVTYVGNNDNDDHVAITSDFIIRDVIDLIRTDPSLKVQTIIELLKEKYGYRVSCRRTWLGKQRVINEIFGGWEKSYSELSYFMAALQHFNMGKLCTGTHPLQVPLSVSIFIVFWAFKPSIHGFKHCRPILTIDGTHLYGEYNGTLLVAMGSNANNQLFLVAFAVCESENGHSWPLFMAFIRAFVTKRKLCVISDRHPYIIKAVNEVGSSWEEPSAQHRLCMRHLRSNVHTHFKDIHM</sequence>
<dbReference type="InterPro" id="IPR018289">
    <property type="entry name" value="MULE_transposase_dom"/>
</dbReference>
<dbReference type="PANTHER" id="PTHR31973">
    <property type="entry name" value="POLYPROTEIN, PUTATIVE-RELATED"/>
    <property type="match status" value="1"/>
</dbReference>
<accession>A0AAV0E0E1</accession>
<dbReference type="Proteomes" id="UP001152523">
    <property type="component" value="Unassembled WGS sequence"/>
</dbReference>
<dbReference type="PANTHER" id="PTHR31973:SF195">
    <property type="entry name" value="MUDR FAMILY TRANSPOSASE"/>
    <property type="match status" value="1"/>
</dbReference>